<feature type="signal peptide" evidence="1">
    <location>
        <begin position="1"/>
        <end position="24"/>
    </location>
</feature>
<evidence type="ECO:0000256" key="1">
    <source>
        <dbReference type="SAM" id="SignalP"/>
    </source>
</evidence>
<reference evidence="2" key="1">
    <citation type="submission" date="2022-08" db="EMBL/GenBank/DDBJ databases">
        <title>Genome sequencing of akame (Lates japonicus).</title>
        <authorList>
            <person name="Hashiguchi Y."/>
            <person name="Takahashi H."/>
        </authorList>
    </citation>
    <scope>NUCLEOTIDE SEQUENCE</scope>
    <source>
        <strain evidence="2">Kochi</strain>
    </source>
</reference>
<gene>
    <name evidence="2" type="ORF">AKAME5_001065700</name>
</gene>
<feature type="chain" id="PRO_5042076979" evidence="1">
    <location>
        <begin position="25"/>
        <end position="109"/>
    </location>
</feature>
<protein>
    <submittedName>
        <fullName evidence="2">Secretogranin-2b</fullName>
    </submittedName>
</protein>
<keyword evidence="1" id="KW-0732">Signal</keyword>
<dbReference type="Proteomes" id="UP001279410">
    <property type="component" value="Unassembled WGS sequence"/>
</dbReference>
<name>A0AAD3MQW2_LATJO</name>
<evidence type="ECO:0000313" key="2">
    <source>
        <dbReference type="EMBL" id="GLD58553.1"/>
    </source>
</evidence>
<dbReference type="AlphaFoldDB" id="A0AAD3MQW2"/>
<proteinExistence type="predicted"/>
<dbReference type="EMBL" id="BRZM01000034">
    <property type="protein sequence ID" value="GLD58553.1"/>
    <property type="molecule type" value="Genomic_DNA"/>
</dbReference>
<organism evidence="2 3">
    <name type="scientific">Lates japonicus</name>
    <name type="common">Japanese lates</name>
    <dbReference type="NCBI Taxonomy" id="270547"/>
    <lineage>
        <taxon>Eukaryota</taxon>
        <taxon>Metazoa</taxon>
        <taxon>Chordata</taxon>
        <taxon>Craniata</taxon>
        <taxon>Vertebrata</taxon>
        <taxon>Euteleostomi</taxon>
        <taxon>Actinopterygii</taxon>
        <taxon>Neopterygii</taxon>
        <taxon>Teleostei</taxon>
        <taxon>Neoteleostei</taxon>
        <taxon>Acanthomorphata</taxon>
        <taxon>Carangaria</taxon>
        <taxon>Carangaria incertae sedis</taxon>
        <taxon>Centropomidae</taxon>
        <taxon>Lates</taxon>
    </lineage>
</organism>
<accession>A0AAD3MQW2</accession>
<keyword evidence="3" id="KW-1185">Reference proteome</keyword>
<comment type="caution">
    <text evidence="2">The sequence shown here is derived from an EMBL/GenBank/DDBJ whole genome shotgun (WGS) entry which is preliminary data.</text>
</comment>
<sequence>MLHFHHKLLTGVVVLPRLLLHGCAVQAGCPPRHHRLRGGAKGSWLPTHQALRHDWKPGHIENLKCGTGASPEPVDYDEVDKFRVLLQLARSRDVRVPGPPAPPPACRGR</sequence>
<evidence type="ECO:0000313" key="3">
    <source>
        <dbReference type="Proteomes" id="UP001279410"/>
    </source>
</evidence>